<gene>
    <name evidence="1" type="ORF">SAMN05444372_10281</name>
</gene>
<dbReference type="EMBL" id="FQWF01000002">
    <property type="protein sequence ID" value="SHG05358.1"/>
    <property type="molecule type" value="Genomic_DNA"/>
</dbReference>
<evidence type="ECO:0000313" key="1">
    <source>
        <dbReference type="EMBL" id="SHG05358.1"/>
    </source>
</evidence>
<accession>A0A1M5GNY0</accession>
<name>A0A1M5GNY0_9FLAO</name>
<dbReference type="AlphaFoldDB" id="A0A1M5GNY0"/>
<evidence type="ECO:0000313" key="2">
    <source>
        <dbReference type="Proteomes" id="UP000184020"/>
    </source>
</evidence>
<keyword evidence="2" id="KW-1185">Reference proteome</keyword>
<proteinExistence type="predicted"/>
<organism evidence="1 2">
    <name type="scientific">Flavobacterium micromati</name>
    <dbReference type="NCBI Taxonomy" id="229205"/>
    <lineage>
        <taxon>Bacteria</taxon>
        <taxon>Pseudomonadati</taxon>
        <taxon>Bacteroidota</taxon>
        <taxon>Flavobacteriia</taxon>
        <taxon>Flavobacteriales</taxon>
        <taxon>Flavobacteriaceae</taxon>
        <taxon>Flavobacterium</taxon>
    </lineage>
</organism>
<sequence>MKAIHNIDQKLEYLKSVGNYKLKYNFESNSQPKTIGVCSAVVGNYKLKYNFESNSQRETTTVTKTFGWEL</sequence>
<protein>
    <submittedName>
        <fullName evidence="1">Uncharacterized protein</fullName>
    </submittedName>
</protein>
<reference evidence="2" key="1">
    <citation type="submission" date="2016-11" db="EMBL/GenBank/DDBJ databases">
        <authorList>
            <person name="Varghese N."/>
            <person name="Submissions S."/>
        </authorList>
    </citation>
    <scope>NUCLEOTIDE SEQUENCE [LARGE SCALE GENOMIC DNA]</scope>
    <source>
        <strain evidence="2">DSM 17659</strain>
    </source>
</reference>
<dbReference type="Proteomes" id="UP000184020">
    <property type="component" value="Unassembled WGS sequence"/>
</dbReference>